<dbReference type="GO" id="GO:0005886">
    <property type="term" value="C:plasma membrane"/>
    <property type="evidence" value="ECO:0007669"/>
    <property type="project" value="UniProtKB-SubCell"/>
</dbReference>
<evidence type="ECO:0000256" key="1">
    <source>
        <dbReference type="ARBA" id="ARBA00007569"/>
    </source>
</evidence>
<dbReference type="EMBL" id="JAHJDP010000012">
    <property type="protein sequence ID" value="MBU2689586.1"/>
    <property type="molecule type" value="Genomic_DNA"/>
</dbReference>
<protein>
    <recommendedName>
        <fullName evidence="3">NADH-quinone oxidoreductase subunit C</fullName>
        <ecNumber evidence="3">7.1.1.-</ecNumber>
    </recommendedName>
    <alternativeName>
        <fullName evidence="3">NADH dehydrogenase I subunit C</fullName>
    </alternativeName>
    <alternativeName>
        <fullName evidence="3">NDH-1 subunit C</fullName>
    </alternativeName>
</protein>
<dbReference type="AlphaFoldDB" id="A0A948RS40"/>
<keyword evidence="3" id="KW-0472">Membrane</keyword>
<dbReference type="InterPro" id="IPR020396">
    <property type="entry name" value="NADH_UbQ_OxRdtase_CS"/>
</dbReference>
<dbReference type="NCBIfam" id="TIGR01961">
    <property type="entry name" value="NuoC_fam"/>
    <property type="match status" value="1"/>
</dbReference>
<dbReference type="InterPro" id="IPR001268">
    <property type="entry name" value="NADH_UbQ_OxRdtase_30kDa_su"/>
</dbReference>
<comment type="catalytic activity">
    <reaction evidence="3 5">
        <text>a quinone + NADH + 5 H(+)(in) = a quinol + NAD(+) + 4 H(+)(out)</text>
        <dbReference type="Rhea" id="RHEA:57888"/>
        <dbReference type="ChEBI" id="CHEBI:15378"/>
        <dbReference type="ChEBI" id="CHEBI:24646"/>
        <dbReference type="ChEBI" id="CHEBI:57540"/>
        <dbReference type="ChEBI" id="CHEBI:57945"/>
        <dbReference type="ChEBI" id="CHEBI:132124"/>
    </reaction>
</comment>
<dbReference type="PANTHER" id="PTHR10884:SF14">
    <property type="entry name" value="NADH DEHYDROGENASE [UBIQUINONE] IRON-SULFUR PROTEIN 3, MITOCHONDRIAL"/>
    <property type="match status" value="1"/>
</dbReference>
<comment type="similarity">
    <text evidence="1 3 4">Belongs to the complex I 30 kDa subunit family.</text>
</comment>
<evidence type="ECO:0000256" key="4">
    <source>
        <dbReference type="RuleBase" id="RU003456"/>
    </source>
</evidence>
<evidence type="ECO:0000256" key="5">
    <source>
        <dbReference type="RuleBase" id="RU003582"/>
    </source>
</evidence>
<dbReference type="GO" id="GO:0008137">
    <property type="term" value="F:NADH dehydrogenase (ubiquinone) activity"/>
    <property type="evidence" value="ECO:0007669"/>
    <property type="project" value="InterPro"/>
</dbReference>
<dbReference type="EC" id="7.1.1.-" evidence="3"/>
<evidence type="ECO:0000313" key="8">
    <source>
        <dbReference type="Proteomes" id="UP000777784"/>
    </source>
</evidence>
<dbReference type="PANTHER" id="PTHR10884">
    <property type="entry name" value="NADH DEHYDROGENASE UBIQUINONE IRON-SULFUR PROTEIN 3"/>
    <property type="match status" value="1"/>
</dbReference>
<evidence type="ECO:0000313" key="7">
    <source>
        <dbReference type="EMBL" id="MBU2689586.1"/>
    </source>
</evidence>
<comment type="subcellular location">
    <subcellularLocation>
        <location evidence="3">Cell membrane</location>
        <topology evidence="3">Peripheral membrane protein</topology>
        <orientation evidence="3">Cytoplasmic side</orientation>
    </subcellularLocation>
</comment>
<gene>
    <name evidence="3" type="primary">nuoC</name>
    <name evidence="7" type="ORF">KJ970_01540</name>
</gene>
<name>A0A948RS40_UNCEI</name>
<evidence type="ECO:0000256" key="2">
    <source>
        <dbReference type="ARBA" id="ARBA00022448"/>
    </source>
</evidence>
<evidence type="ECO:0000259" key="6">
    <source>
        <dbReference type="Pfam" id="PF00329"/>
    </source>
</evidence>
<sequence length="159" mass="18693">MGPNEIRDKIEQLIPGAVLAYEGDTFDPWAKIDSKHIVDVCRLMHDDPELCFVSMMNLAGVDWPKEKMLQVVYHLYSFEYNLKFVLKVDTPRDDPRIPSVTSVYNFANWQEREVYDLFGIMFEGHPDLRRILLPFDWEGHPLRKDYVTPETYRGVTNKP</sequence>
<dbReference type="SUPFAM" id="SSF143243">
    <property type="entry name" value="Nqo5-like"/>
    <property type="match status" value="1"/>
</dbReference>
<dbReference type="Proteomes" id="UP000777784">
    <property type="component" value="Unassembled WGS sequence"/>
</dbReference>
<feature type="domain" description="NADH:ubiquinone oxidoreductase 30kDa subunit" evidence="6">
    <location>
        <begin position="31"/>
        <end position="150"/>
    </location>
</feature>
<keyword evidence="3 4" id="KW-0520">NAD</keyword>
<accession>A0A948RS40</accession>
<dbReference type="Pfam" id="PF00329">
    <property type="entry name" value="Complex1_30kDa"/>
    <property type="match status" value="1"/>
</dbReference>
<dbReference type="PROSITE" id="PS00542">
    <property type="entry name" value="COMPLEX1_30K"/>
    <property type="match status" value="1"/>
</dbReference>
<dbReference type="GO" id="GO:0048038">
    <property type="term" value="F:quinone binding"/>
    <property type="evidence" value="ECO:0007669"/>
    <property type="project" value="UniProtKB-KW"/>
</dbReference>
<keyword evidence="3" id="KW-0830">Ubiquinone</keyword>
<keyword evidence="3 5" id="KW-0874">Quinone</keyword>
<dbReference type="InterPro" id="IPR037232">
    <property type="entry name" value="NADH_quin_OxRdtase_su_C/D-like"/>
</dbReference>
<comment type="subunit">
    <text evidence="3">NDH-1 is composed of 14 different subunits. Subunits NuoB, C, D, E, F, and G constitute the peripheral sector of the complex.</text>
</comment>
<comment type="caution">
    <text evidence="7">The sequence shown here is derived from an EMBL/GenBank/DDBJ whole genome shotgun (WGS) entry which is preliminary data.</text>
</comment>
<keyword evidence="2 3" id="KW-0813">Transport</keyword>
<dbReference type="Gene3D" id="3.30.460.80">
    <property type="entry name" value="NADH:ubiquinone oxidoreductase, 30kDa subunit"/>
    <property type="match status" value="1"/>
</dbReference>
<reference evidence="7" key="1">
    <citation type="submission" date="2021-05" db="EMBL/GenBank/DDBJ databases">
        <title>Energy efficiency and biological interactions define the core microbiome of deep oligotrophic groundwater.</title>
        <authorList>
            <person name="Mehrshad M."/>
            <person name="Lopez-Fernandez M."/>
            <person name="Bell E."/>
            <person name="Bernier-Latmani R."/>
            <person name="Bertilsson S."/>
            <person name="Dopson M."/>
        </authorList>
    </citation>
    <scope>NUCLEOTIDE SEQUENCE</scope>
    <source>
        <strain evidence="7">Modern_marine.mb.64</strain>
    </source>
</reference>
<organism evidence="7 8">
    <name type="scientific">Eiseniibacteriota bacterium</name>
    <dbReference type="NCBI Taxonomy" id="2212470"/>
    <lineage>
        <taxon>Bacteria</taxon>
        <taxon>Candidatus Eiseniibacteriota</taxon>
    </lineage>
</organism>
<dbReference type="InterPro" id="IPR010218">
    <property type="entry name" value="NADH_DH_suC"/>
</dbReference>
<comment type="function">
    <text evidence="3">NDH-1 shuttles electrons from NADH, via FMN and iron-sulfur (Fe-S) centers, to quinones in the respiratory chain. The immediate electron acceptor for the enzyme in this species is believed to be ubiquinone. Couples the redox reaction to proton translocation (for every two electrons transferred, four hydrogen ions are translocated across the cytoplasmic membrane), and thus conserves the redox energy in a proton gradient.</text>
</comment>
<keyword evidence="3 4" id="KW-1278">Translocase</keyword>
<keyword evidence="3" id="KW-1003">Cell membrane</keyword>
<dbReference type="GO" id="GO:0050136">
    <property type="term" value="F:NADH dehydrogenase (quinone) (non-electrogenic) activity"/>
    <property type="evidence" value="ECO:0007669"/>
    <property type="project" value="UniProtKB-UniRule"/>
</dbReference>
<proteinExistence type="inferred from homology"/>
<evidence type="ECO:0000256" key="3">
    <source>
        <dbReference type="HAMAP-Rule" id="MF_01357"/>
    </source>
</evidence>
<dbReference type="HAMAP" id="MF_01357">
    <property type="entry name" value="NDH1_NuoC"/>
    <property type="match status" value="1"/>
</dbReference>